<evidence type="ECO:0000313" key="3">
    <source>
        <dbReference type="Proteomes" id="UP000054721"/>
    </source>
</evidence>
<feature type="compositionally biased region" description="Basic and acidic residues" evidence="1">
    <location>
        <begin position="149"/>
        <end position="159"/>
    </location>
</feature>
<evidence type="ECO:0000313" key="2">
    <source>
        <dbReference type="EMBL" id="KRZ60027.1"/>
    </source>
</evidence>
<proteinExistence type="predicted"/>
<dbReference type="OrthoDB" id="5920615at2759"/>
<gene>
    <name evidence="2" type="ORF">T02_13817</name>
</gene>
<dbReference type="AlphaFoldDB" id="A0A0V1LKG1"/>
<dbReference type="EMBL" id="JYDW01000034">
    <property type="protein sequence ID" value="KRZ60027.1"/>
    <property type="molecule type" value="Genomic_DNA"/>
</dbReference>
<sequence length="272" mass="30829">MSLNFTLTFMEYSKHIVRISEYCKLYLLAFTMLEILKDIHFNSHNRLLLHYSINYNILVKREVLNYNHFSIKILESSLYAMTVSIIGIDLVNDALLYITMLSGSSFKESSLSKKVNLTYIIWLCLASAHQIHGALFPATTDNNSNANNDADKNHAHGDENPNPESSNNYTTVGRSILSSAEVRQVLDIYTVEYRLPLVNYPLVKFIFGYYLPAIIGVKMQTTLKMTISDVRYNIGVDLEEGGFARVLNRNSLPLPIISQGKQTDAAYLITIL</sequence>
<name>A0A0V1LKG1_9BILA</name>
<evidence type="ECO:0000256" key="1">
    <source>
        <dbReference type="SAM" id="MobiDB-lite"/>
    </source>
</evidence>
<comment type="caution">
    <text evidence="2">The sequence shown here is derived from an EMBL/GenBank/DDBJ whole genome shotgun (WGS) entry which is preliminary data.</text>
</comment>
<keyword evidence="3" id="KW-1185">Reference proteome</keyword>
<dbReference type="Proteomes" id="UP000054721">
    <property type="component" value="Unassembled WGS sequence"/>
</dbReference>
<feature type="region of interest" description="Disordered" evidence="1">
    <location>
        <begin position="142"/>
        <end position="170"/>
    </location>
</feature>
<reference evidence="2 3" key="1">
    <citation type="submission" date="2015-05" db="EMBL/GenBank/DDBJ databases">
        <title>Evolution of Trichinella species and genotypes.</title>
        <authorList>
            <person name="Korhonen P.K."/>
            <person name="Edoardo P."/>
            <person name="Giuseppe L.R."/>
            <person name="Gasser R.B."/>
        </authorList>
    </citation>
    <scope>NUCLEOTIDE SEQUENCE [LARGE SCALE GENOMIC DNA]</scope>
    <source>
        <strain evidence="2">ISS10</strain>
    </source>
</reference>
<organism evidence="2 3">
    <name type="scientific">Trichinella nativa</name>
    <dbReference type="NCBI Taxonomy" id="6335"/>
    <lineage>
        <taxon>Eukaryota</taxon>
        <taxon>Metazoa</taxon>
        <taxon>Ecdysozoa</taxon>
        <taxon>Nematoda</taxon>
        <taxon>Enoplea</taxon>
        <taxon>Dorylaimia</taxon>
        <taxon>Trichinellida</taxon>
        <taxon>Trichinellidae</taxon>
        <taxon>Trichinella</taxon>
    </lineage>
</organism>
<accession>A0A0V1LKG1</accession>
<protein>
    <submittedName>
        <fullName evidence="2">Uncharacterized protein</fullName>
    </submittedName>
</protein>